<dbReference type="InterPro" id="IPR036591">
    <property type="entry name" value="YggU-like_sf"/>
</dbReference>
<dbReference type="GO" id="GO:0005737">
    <property type="term" value="C:cytoplasm"/>
    <property type="evidence" value="ECO:0007669"/>
    <property type="project" value="TreeGrafter"/>
</dbReference>
<evidence type="ECO:0000313" key="4">
    <source>
        <dbReference type="Proteomes" id="UP000176700"/>
    </source>
</evidence>
<dbReference type="PANTHER" id="PTHR13420:SF7">
    <property type="entry name" value="UPF0235 PROTEIN C15ORF40"/>
    <property type="match status" value="1"/>
</dbReference>
<dbReference type="InterPro" id="IPR003746">
    <property type="entry name" value="DUF167"/>
</dbReference>
<dbReference type="Pfam" id="PF02594">
    <property type="entry name" value="DUF167"/>
    <property type="match status" value="1"/>
</dbReference>
<accession>A0A1G2FXS1</accession>
<dbReference type="Gene3D" id="3.30.1200.10">
    <property type="entry name" value="YggU-like"/>
    <property type="match status" value="1"/>
</dbReference>
<dbReference type="HAMAP" id="MF_00634">
    <property type="entry name" value="UPF0235"/>
    <property type="match status" value="1"/>
</dbReference>
<evidence type="ECO:0000256" key="1">
    <source>
        <dbReference type="ARBA" id="ARBA00010364"/>
    </source>
</evidence>
<dbReference type="PANTHER" id="PTHR13420">
    <property type="entry name" value="UPF0235 PROTEIN C15ORF40"/>
    <property type="match status" value="1"/>
</dbReference>
<gene>
    <name evidence="3" type="ORF">A2W41_02010</name>
</gene>
<protein>
    <recommendedName>
        <fullName evidence="2">UPF0235 protein A2W41_02010</fullName>
    </recommendedName>
</protein>
<evidence type="ECO:0000256" key="2">
    <source>
        <dbReference type="HAMAP-Rule" id="MF_00634"/>
    </source>
</evidence>
<proteinExistence type="inferred from homology"/>
<comment type="caution">
    <text evidence="3">The sequence shown here is derived from an EMBL/GenBank/DDBJ whole genome shotgun (WGS) entry which is preliminary data.</text>
</comment>
<dbReference type="NCBIfam" id="TIGR00251">
    <property type="entry name" value="DUF167 family protein"/>
    <property type="match status" value="1"/>
</dbReference>
<dbReference type="EMBL" id="MHNI01000012">
    <property type="protein sequence ID" value="OGZ42876.1"/>
    <property type="molecule type" value="Genomic_DNA"/>
</dbReference>
<reference evidence="3 4" key="1">
    <citation type="journal article" date="2016" name="Nat. Commun.">
        <title>Thousands of microbial genomes shed light on interconnected biogeochemical processes in an aquifer system.</title>
        <authorList>
            <person name="Anantharaman K."/>
            <person name="Brown C.T."/>
            <person name="Hug L.A."/>
            <person name="Sharon I."/>
            <person name="Castelle C.J."/>
            <person name="Probst A.J."/>
            <person name="Thomas B.C."/>
            <person name="Singh A."/>
            <person name="Wilkins M.J."/>
            <person name="Karaoz U."/>
            <person name="Brodie E.L."/>
            <person name="Williams K.H."/>
            <person name="Hubbard S.S."/>
            <person name="Banfield J.F."/>
        </authorList>
    </citation>
    <scope>NUCLEOTIDE SEQUENCE [LARGE SCALE GENOMIC DNA]</scope>
</reference>
<dbReference type="Proteomes" id="UP000176700">
    <property type="component" value="Unassembled WGS sequence"/>
</dbReference>
<dbReference type="AlphaFoldDB" id="A0A1G2FXS1"/>
<dbReference type="SMART" id="SM01152">
    <property type="entry name" value="DUF167"/>
    <property type="match status" value="1"/>
</dbReference>
<name>A0A1G2FXS1_9BACT</name>
<dbReference type="SUPFAM" id="SSF69786">
    <property type="entry name" value="YggU-like"/>
    <property type="match status" value="1"/>
</dbReference>
<evidence type="ECO:0000313" key="3">
    <source>
        <dbReference type="EMBL" id="OGZ42876.1"/>
    </source>
</evidence>
<organism evidence="3 4">
    <name type="scientific">Candidatus Ryanbacteria bacterium RIFCSPHIGHO2_01_45_13</name>
    <dbReference type="NCBI Taxonomy" id="1802112"/>
    <lineage>
        <taxon>Bacteria</taxon>
        <taxon>Candidatus Ryaniibacteriota</taxon>
    </lineage>
</organism>
<sequence length="74" mass="8308">MRIFIEAKPNAKQNKVEKIDKAHFKVSVTSPPVNGKANEAIIRVLAEYFNVSPSHINIVSGHTNRRKVAEIKNI</sequence>
<comment type="similarity">
    <text evidence="1 2">Belongs to the UPF0235 family.</text>
</comment>